<comment type="subcellular location">
    <subcellularLocation>
        <location evidence="1">Cell membrane</location>
        <topology evidence="1">Single-pass type I membrane protein</topology>
    </subcellularLocation>
</comment>
<keyword evidence="12" id="KW-0325">Glycoprotein</keyword>
<dbReference type="SMART" id="SM00406">
    <property type="entry name" value="IGv"/>
    <property type="match status" value="1"/>
</dbReference>
<keyword evidence="8" id="KW-1133">Transmembrane helix</keyword>
<dbReference type="Gene3D" id="2.60.40.10">
    <property type="entry name" value="Immunoglobulins"/>
    <property type="match status" value="1"/>
</dbReference>
<evidence type="ECO:0000256" key="2">
    <source>
        <dbReference type="ARBA" id="ARBA00006531"/>
    </source>
</evidence>
<keyword evidence="4" id="KW-1003">Cell membrane</keyword>
<dbReference type="PANTHER" id="PTHR47904:SF1">
    <property type="entry name" value="NATURAL CYTOTOXICITY TRIGGERING RECEPTOR 3"/>
    <property type="match status" value="1"/>
</dbReference>
<keyword evidence="5" id="KW-0812">Transmembrane</keyword>
<organism evidence="16 17">
    <name type="scientific">Pyxicephalus adspersus</name>
    <name type="common">African bullfrog</name>
    <dbReference type="NCBI Taxonomy" id="30357"/>
    <lineage>
        <taxon>Eukaryota</taxon>
        <taxon>Metazoa</taxon>
        <taxon>Chordata</taxon>
        <taxon>Craniata</taxon>
        <taxon>Vertebrata</taxon>
        <taxon>Euteleostomi</taxon>
        <taxon>Amphibia</taxon>
        <taxon>Batrachia</taxon>
        <taxon>Anura</taxon>
        <taxon>Neobatrachia</taxon>
        <taxon>Ranoidea</taxon>
        <taxon>Pyxicephalidae</taxon>
        <taxon>Pyxicephalinae</taxon>
        <taxon>Pyxicephalus</taxon>
    </lineage>
</organism>
<dbReference type="PROSITE" id="PS50835">
    <property type="entry name" value="IG_LIKE"/>
    <property type="match status" value="1"/>
</dbReference>
<dbReference type="InterPro" id="IPR036179">
    <property type="entry name" value="Ig-like_dom_sf"/>
</dbReference>
<evidence type="ECO:0000256" key="3">
    <source>
        <dbReference type="ARBA" id="ARBA00019135"/>
    </source>
</evidence>
<dbReference type="InterPro" id="IPR003599">
    <property type="entry name" value="Ig_sub"/>
</dbReference>
<gene>
    <name evidence="16" type="ORF">GDO54_016579</name>
</gene>
<evidence type="ECO:0000256" key="4">
    <source>
        <dbReference type="ARBA" id="ARBA00022475"/>
    </source>
</evidence>
<accession>A0AAV3A456</accession>
<dbReference type="GO" id="GO:0002429">
    <property type="term" value="P:immune response-activating cell surface receptor signaling pathway"/>
    <property type="evidence" value="ECO:0007669"/>
    <property type="project" value="InterPro"/>
</dbReference>
<keyword evidence="7" id="KW-0391">Immunity</keyword>
<dbReference type="InterPro" id="IPR013783">
    <property type="entry name" value="Ig-like_fold"/>
</dbReference>
<evidence type="ECO:0000256" key="9">
    <source>
        <dbReference type="ARBA" id="ARBA00023136"/>
    </source>
</evidence>
<dbReference type="PANTHER" id="PTHR47904">
    <property type="entry name" value="NATURAL CYTOTOXICITY TRIGGERING RECEPTOR 3"/>
    <property type="match status" value="1"/>
</dbReference>
<evidence type="ECO:0000259" key="15">
    <source>
        <dbReference type="PROSITE" id="PS50835"/>
    </source>
</evidence>
<comment type="similarity">
    <text evidence="2">Belongs to the natural cytotoxicity receptor (NCR) family.</text>
</comment>
<evidence type="ECO:0000256" key="12">
    <source>
        <dbReference type="ARBA" id="ARBA00023180"/>
    </source>
</evidence>
<evidence type="ECO:0000256" key="13">
    <source>
        <dbReference type="ARBA" id="ARBA00023319"/>
    </source>
</evidence>
<keyword evidence="9" id="KW-0472">Membrane</keyword>
<evidence type="ECO:0000256" key="11">
    <source>
        <dbReference type="ARBA" id="ARBA00023170"/>
    </source>
</evidence>
<dbReference type="GO" id="GO:0005886">
    <property type="term" value="C:plasma membrane"/>
    <property type="evidence" value="ECO:0007669"/>
    <property type="project" value="UniProtKB-SubCell"/>
</dbReference>
<dbReference type="SMART" id="SM00409">
    <property type="entry name" value="IG"/>
    <property type="match status" value="1"/>
</dbReference>
<reference evidence="16" key="1">
    <citation type="thesis" date="2020" institute="ProQuest LLC" country="789 East Eisenhower Parkway, Ann Arbor, MI, USA">
        <title>Comparative Genomics and Chromosome Evolution.</title>
        <authorList>
            <person name="Mudd A.B."/>
        </authorList>
    </citation>
    <scope>NUCLEOTIDE SEQUENCE</scope>
    <source>
        <strain evidence="16">1538</strain>
        <tissue evidence="16">Blood</tissue>
    </source>
</reference>
<dbReference type="SUPFAM" id="SSF48726">
    <property type="entry name" value="Immunoglobulin"/>
    <property type="match status" value="1"/>
</dbReference>
<evidence type="ECO:0000313" key="17">
    <source>
        <dbReference type="Proteomes" id="UP001181693"/>
    </source>
</evidence>
<proteinExistence type="inferred from homology"/>
<dbReference type="InterPro" id="IPR007110">
    <property type="entry name" value="Ig-like_dom"/>
</dbReference>
<evidence type="ECO:0000256" key="1">
    <source>
        <dbReference type="ARBA" id="ARBA00004251"/>
    </source>
</evidence>
<dbReference type="AlphaFoldDB" id="A0AAV3A456"/>
<protein>
    <recommendedName>
        <fullName evidence="3">Natural cytotoxicity triggering receptor 3</fullName>
    </recommendedName>
    <alternativeName>
        <fullName evidence="14">Natural killer cell p30-related protein</fullName>
    </alternativeName>
</protein>
<keyword evidence="10" id="KW-1015">Disulfide bond</keyword>
<evidence type="ECO:0000256" key="8">
    <source>
        <dbReference type="ARBA" id="ARBA00022989"/>
    </source>
</evidence>
<evidence type="ECO:0000256" key="5">
    <source>
        <dbReference type="ARBA" id="ARBA00022692"/>
    </source>
</evidence>
<keyword evidence="6" id="KW-0732">Signal</keyword>
<evidence type="ECO:0000313" key="16">
    <source>
        <dbReference type="EMBL" id="DBA18315.1"/>
    </source>
</evidence>
<keyword evidence="13" id="KW-0393">Immunoglobulin domain</keyword>
<dbReference type="InterPro" id="IPR013106">
    <property type="entry name" value="Ig_V-set"/>
</dbReference>
<keyword evidence="11" id="KW-0675">Receptor</keyword>
<evidence type="ECO:0000256" key="6">
    <source>
        <dbReference type="ARBA" id="ARBA00022729"/>
    </source>
</evidence>
<feature type="domain" description="Ig-like" evidence="15">
    <location>
        <begin position="19"/>
        <end position="109"/>
    </location>
</feature>
<evidence type="ECO:0000256" key="10">
    <source>
        <dbReference type="ARBA" id="ARBA00023157"/>
    </source>
</evidence>
<dbReference type="GO" id="GO:0045954">
    <property type="term" value="P:positive regulation of natural killer cell mediated cytotoxicity"/>
    <property type="evidence" value="ECO:0007669"/>
    <property type="project" value="InterPro"/>
</dbReference>
<dbReference type="InterPro" id="IPR043226">
    <property type="entry name" value="NCR3"/>
</dbReference>
<evidence type="ECO:0000256" key="7">
    <source>
        <dbReference type="ARBA" id="ARBA00022859"/>
    </source>
</evidence>
<dbReference type="EMBL" id="DYDO01000009">
    <property type="protein sequence ID" value="DBA18315.1"/>
    <property type="molecule type" value="Genomic_DNA"/>
</dbReference>
<dbReference type="Proteomes" id="UP001181693">
    <property type="component" value="Unassembled WGS sequence"/>
</dbReference>
<sequence length="161" mass="18243">MLGFLSQMIHVQQIPVKWATEGSSVTLPCYYNISGGNTSIGSFKWYRHKAVSNVEVSDNSTHFHGRVSEADVNKFISEQSATITLHNVEKADLGMYFCEVRLLFSQEISGHGNGTFLNVTGEFRSWRGHYRYVGAGTGKFFSPYFSKYWNLLWETPGEPKN</sequence>
<dbReference type="Pfam" id="PF07686">
    <property type="entry name" value="V-set"/>
    <property type="match status" value="1"/>
</dbReference>
<comment type="caution">
    <text evidence="16">The sequence shown here is derived from an EMBL/GenBank/DDBJ whole genome shotgun (WGS) entry which is preliminary data.</text>
</comment>
<keyword evidence="17" id="KW-1185">Reference proteome</keyword>
<name>A0AAV3A456_PYXAD</name>
<evidence type="ECO:0000256" key="14">
    <source>
        <dbReference type="ARBA" id="ARBA00032296"/>
    </source>
</evidence>